<dbReference type="PANTHER" id="PTHR23409">
    <property type="entry name" value="RIBONUCLEOSIDE-DIPHOSPHATE REDUCTASE SMALL CHAIN"/>
    <property type="match status" value="1"/>
</dbReference>
<sequence length="228" mass="25718">MYALLLDAYIKDNNEKHHLFDAIETIPSVARKANWALRWIESSESFAERLVAFACVEGIFFSGSFCAIFWLKKRGLMPGLTFSNELISRDEGLHCDFACLLYSLLRSKLSEERVRSIVADAVDIEREFVCDSLPVALIGMNSELMSQYIKFVADHLLRALGYENMYKTLEARLARSYCHLELKQSCKRNGSHWAASDSLLRKDGGPAGKTRPDARENEACYEGAGAVM</sequence>
<evidence type="ECO:0000256" key="1">
    <source>
        <dbReference type="ARBA" id="ARBA00009303"/>
    </source>
</evidence>
<dbReference type="Pfam" id="PF00268">
    <property type="entry name" value="Ribonuc_red_sm"/>
    <property type="match status" value="1"/>
</dbReference>
<dbReference type="Gene3D" id="1.10.620.20">
    <property type="entry name" value="Ribonucleotide Reductase, subunit A"/>
    <property type="match status" value="1"/>
</dbReference>
<dbReference type="InterPro" id="IPR009078">
    <property type="entry name" value="Ferritin-like_SF"/>
</dbReference>
<organism evidence="2 3">
    <name type="scientific">Zingiber officinale</name>
    <name type="common">Ginger</name>
    <name type="synonym">Amomum zingiber</name>
    <dbReference type="NCBI Taxonomy" id="94328"/>
    <lineage>
        <taxon>Eukaryota</taxon>
        <taxon>Viridiplantae</taxon>
        <taxon>Streptophyta</taxon>
        <taxon>Embryophyta</taxon>
        <taxon>Tracheophyta</taxon>
        <taxon>Spermatophyta</taxon>
        <taxon>Magnoliopsida</taxon>
        <taxon>Liliopsida</taxon>
        <taxon>Zingiberales</taxon>
        <taxon>Zingiberaceae</taxon>
        <taxon>Zingiber</taxon>
    </lineage>
</organism>
<name>A0A8J5LLW4_ZINOF</name>
<evidence type="ECO:0000313" key="2">
    <source>
        <dbReference type="EMBL" id="KAG6517834.1"/>
    </source>
</evidence>
<dbReference type="InterPro" id="IPR000358">
    <property type="entry name" value="RNR_small_fam"/>
</dbReference>
<dbReference type="InterPro" id="IPR012348">
    <property type="entry name" value="RNR-like"/>
</dbReference>
<dbReference type="GO" id="GO:0016491">
    <property type="term" value="F:oxidoreductase activity"/>
    <property type="evidence" value="ECO:0007669"/>
    <property type="project" value="InterPro"/>
</dbReference>
<dbReference type="PANTHER" id="PTHR23409:SF18">
    <property type="entry name" value="RIBONUCLEOSIDE-DIPHOSPHATE REDUCTASE SUBUNIT M2"/>
    <property type="match status" value="1"/>
</dbReference>
<dbReference type="AlphaFoldDB" id="A0A8J5LLW4"/>
<protein>
    <submittedName>
        <fullName evidence="2">Uncharacterized protein</fullName>
    </submittedName>
</protein>
<dbReference type="GO" id="GO:0009263">
    <property type="term" value="P:deoxyribonucleotide biosynthetic process"/>
    <property type="evidence" value="ECO:0007669"/>
    <property type="project" value="InterPro"/>
</dbReference>
<dbReference type="Proteomes" id="UP000734854">
    <property type="component" value="Unassembled WGS sequence"/>
</dbReference>
<reference evidence="2 3" key="1">
    <citation type="submission" date="2020-08" db="EMBL/GenBank/DDBJ databases">
        <title>Plant Genome Project.</title>
        <authorList>
            <person name="Zhang R.-G."/>
        </authorList>
    </citation>
    <scope>NUCLEOTIDE SEQUENCE [LARGE SCALE GENOMIC DNA]</scope>
    <source>
        <tissue evidence="2">Rhizome</tissue>
    </source>
</reference>
<dbReference type="EMBL" id="JACMSC010000006">
    <property type="protein sequence ID" value="KAG6517834.1"/>
    <property type="molecule type" value="Genomic_DNA"/>
</dbReference>
<gene>
    <name evidence="2" type="ORF">ZIOFF_021233</name>
</gene>
<dbReference type="CDD" id="cd01049">
    <property type="entry name" value="RNRR2"/>
    <property type="match status" value="1"/>
</dbReference>
<comment type="caution">
    <text evidence="2">The sequence shown here is derived from an EMBL/GenBank/DDBJ whole genome shotgun (WGS) entry which is preliminary data.</text>
</comment>
<comment type="similarity">
    <text evidence="1">Belongs to the ribonucleoside diphosphate reductase small chain family.</text>
</comment>
<accession>A0A8J5LLW4</accession>
<dbReference type="InterPro" id="IPR033909">
    <property type="entry name" value="RNR_small"/>
</dbReference>
<evidence type="ECO:0000313" key="3">
    <source>
        <dbReference type="Proteomes" id="UP000734854"/>
    </source>
</evidence>
<proteinExistence type="inferred from homology"/>
<keyword evidence="3" id="KW-1185">Reference proteome</keyword>
<dbReference type="SUPFAM" id="SSF47240">
    <property type="entry name" value="Ferritin-like"/>
    <property type="match status" value="1"/>
</dbReference>